<accession>A0ABQ4EST9</accession>
<evidence type="ECO:0000313" key="3">
    <source>
        <dbReference type="Proteomes" id="UP000621500"/>
    </source>
</evidence>
<dbReference type="EMBL" id="BONX01000028">
    <property type="protein sequence ID" value="GIG97731.1"/>
    <property type="molecule type" value="Genomic_DNA"/>
</dbReference>
<keyword evidence="1" id="KW-0732">Signal</keyword>
<comment type="caution">
    <text evidence="2">The sequence shown here is derived from an EMBL/GenBank/DDBJ whole genome shotgun (WGS) entry which is preliminary data.</text>
</comment>
<gene>
    <name evidence="2" type="ORF">Pma05_43040</name>
</gene>
<feature type="signal peptide" evidence="1">
    <location>
        <begin position="1"/>
        <end position="25"/>
    </location>
</feature>
<evidence type="ECO:0000313" key="2">
    <source>
        <dbReference type="EMBL" id="GIG97731.1"/>
    </source>
</evidence>
<dbReference type="Proteomes" id="UP000621500">
    <property type="component" value="Unassembled WGS sequence"/>
</dbReference>
<evidence type="ECO:0008006" key="4">
    <source>
        <dbReference type="Google" id="ProtNLM"/>
    </source>
</evidence>
<organism evidence="2 3">
    <name type="scientific">Plantactinospora mayteni</name>
    <dbReference type="NCBI Taxonomy" id="566021"/>
    <lineage>
        <taxon>Bacteria</taxon>
        <taxon>Bacillati</taxon>
        <taxon>Actinomycetota</taxon>
        <taxon>Actinomycetes</taxon>
        <taxon>Micromonosporales</taxon>
        <taxon>Micromonosporaceae</taxon>
        <taxon>Plantactinospora</taxon>
    </lineage>
</organism>
<evidence type="ECO:0000256" key="1">
    <source>
        <dbReference type="SAM" id="SignalP"/>
    </source>
</evidence>
<dbReference type="RefSeq" id="WP_203859197.1">
    <property type="nucleotide sequence ID" value="NZ_BAAAZQ010000013.1"/>
</dbReference>
<proteinExistence type="predicted"/>
<dbReference type="Gene3D" id="2.50.20.20">
    <property type="match status" value="1"/>
</dbReference>
<keyword evidence="3" id="KW-1185">Reference proteome</keyword>
<reference evidence="2 3" key="1">
    <citation type="submission" date="2021-01" db="EMBL/GenBank/DDBJ databases">
        <title>Whole genome shotgun sequence of Plantactinospora mayteni NBRC 109088.</title>
        <authorList>
            <person name="Komaki H."/>
            <person name="Tamura T."/>
        </authorList>
    </citation>
    <scope>NUCLEOTIDE SEQUENCE [LARGE SCALE GENOMIC DNA]</scope>
    <source>
        <strain evidence="2 3">NBRC 109088</strain>
    </source>
</reference>
<name>A0ABQ4EST9_9ACTN</name>
<dbReference type="PROSITE" id="PS51257">
    <property type="entry name" value="PROKAR_LIPOPROTEIN"/>
    <property type="match status" value="1"/>
</dbReference>
<protein>
    <recommendedName>
        <fullName evidence="4">Lipoprotein</fullName>
    </recommendedName>
</protein>
<feature type="chain" id="PRO_5045787619" description="Lipoprotein" evidence="1">
    <location>
        <begin position="26"/>
        <end position="272"/>
    </location>
</feature>
<sequence length="272" mass="28043">MTIRRWGVAMIAAAALFTPALTACAGTGAGTGTESDASGAEVPAIPTDAKEALLASTKEIAKGNFRFSMTGSDLDGQGVVHLPSKSAQMNMKAGGGEFSMDMEIVYIEPDSWVKMTITGAEGVPGLEKLNSGKYQHLDQSKIKGTGGLGFDFKDVDPAGSEALTKAIVDVQKTGEGAYTGTIDLTRATDAGMVDEDGVKLLGAEATKLPFEAKLDAEGRLTSLTIQLPAVGGGKAQELTVGYSDYGAASPAKAPPAAEVVEASPETYELFNK</sequence>